<dbReference type="RefSeq" id="XP_043039692.1">
    <property type="nucleotide sequence ID" value="XM_043184204.1"/>
</dbReference>
<protein>
    <submittedName>
        <fullName evidence="2">Uncharacterized protein</fullName>
    </submittedName>
</protein>
<reference evidence="2" key="1">
    <citation type="submission" date="2020-11" db="EMBL/GenBank/DDBJ databases">
        <title>Adaptations for nitrogen fixation in a non-lichenized fungal sporocarp promotes dispersal by wood-feeding termites.</title>
        <authorList>
            <consortium name="DOE Joint Genome Institute"/>
            <person name="Koch R.A."/>
            <person name="Yoon G."/>
            <person name="Arayal U."/>
            <person name="Lail K."/>
            <person name="Amirebrahimi M."/>
            <person name="Labutti K."/>
            <person name="Lipzen A."/>
            <person name="Riley R."/>
            <person name="Barry K."/>
            <person name="Henrissat B."/>
            <person name="Grigoriev I.V."/>
            <person name="Herr J.R."/>
            <person name="Aime M.C."/>
        </authorList>
    </citation>
    <scope>NUCLEOTIDE SEQUENCE</scope>
    <source>
        <strain evidence="2">MCA 3950</strain>
    </source>
</reference>
<keyword evidence="1" id="KW-0812">Transmembrane</keyword>
<organism evidence="2 3">
    <name type="scientific">Guyanagaster necrorhizus</name>
    <dbReference type="NCBI Taxonomy" id="856835"/>
    <lineage>
        <taxon>Eukaryota</taxon>
        <taxon>Fungi</taxon>
        <taxon>Dikarya</taxon>
        <taxon>Basidiomycota</taxon>
        <taxon>Agaricomycotina</taxon>
        <taxon>Agaricomycetes</taxon>
        <taxon>Agaricomycetidae</taxon>
        <taxon>Agaricales</taxon>
        <taxon>Marasmiineae</taxon>
        <taxon>Physalacriaceae</taxon>
        <taxon>Guyanagaster</taxon>
    </lineage>
</organism>
<dbReference type="AlphaFoldDB" id="A0A9P7VSU6"/>
<comment type="caution">
    <text evidence="2">The sequence shown here is derived from an EMBL/GenBank/DDBJ whole genome shotgun (WGS) entry which is preliminary data.</text>
</comment>
<keyword evidence="3" id="KW-1185">Reference proteome</keyword>
<accession>A0A9P7VSU6</accession>
<keyword evidence="1" id="KW-0472">Membrane</keyword>
<feature type="transmembrane region" description="Helical" evidence="1">
    <location>
        <begin position="15"/>
        <end position="34"/>
    </location>
</feature>
<keyword evidence="1" id="KW-1133">Transmembrane helix</keyword>
<proteinExistence type="predicted"/>
<dbReference type="EMBL" id="MU250535">
    <property type="protein sequence ID" value="KAG7446192.1"/>
    <property type="molecule type" value="Genomic_DNA"/>
</dbReference>
<name>A0A9P7VSU6_9AGAR</name>
<evidence type="ECO:0000256" key="1">
    <source>
        <dbReference type="SAM" id="Phobius"/>
    </source>
</evidence>
<evidence type="ECO:0000313" key="3">
    <source>
        <dbReference type="Proteomes" id="UP000812287"/>
    </source>
</evidence>
<dbReference type="GeneID" id="66106501"/>
<gene>
    <name evidence="2" type="ORF">BT62DRAFT_920205</name>
</gene>
<sequence length="135" mass="15509">MPAYHPSFSWSQDIGFIYIGSIAIIRLPIMWTIIKMRIDQDNTAVAMLKNVKQYFIDFNAFIEDQCASCQTDLNIITCNLSIKERKIWVIVENYLVFRVILAAMPLQNQLEATKHWVDQVNTAYPPVAAVDEALL</sequence>
<evidence type="ECO:0000313" key="2">
    <source>
        <dbReference type="EMBL" id="KAG7446192.1"/>
    </source>
</evidence>
<dbReference type="Proteomes" id="UP000812287">
    <property type="component" value="Unassembled WGS sequence"/>
</dbReference>